<dbReference type="Proteomes" id="UP001178662">
    <property type="component" value="Chromosome"/>
</dbReference>
<proteinExistence type="inferred from homology"/>
<dbReference type="Gene3D" id="3.40.50.2300">
    <property type="match status" value="2"/>
</dbReference>
<dbReference type="SUPFAM" id="SSF53822">
    <property type="entry name" value="Periplasmic binding protein-like I"/>
    <property type="match status" value="1"/>
</dbReference>
<sequence length="388" mass="42566">MRKCWSFLSTHGSKLAVVVMVVCLLTSCTSQRSPLEERAQALNRSSEDIKIGVAWPFETRNDFFREGLEMALDEVNQQGIWDGTKIQLIQKDDHNSVTEGMSIAQSFAEDHSISAVIGHRSSTVTIPSSQIYENAGLLLLAPAATSPKLTSSNSPLIFRNIPDDSELGRSLALYSLENHFNNIAIYYTDDEYGRGLANAFEDKAKESGLKITDRISGYKDLADLKRIADKWEALGTDLLVFAGIASDGIAVLGDLHKLNVTLPVIGGDGLDTETFAAAGKSIDGSVVASIYRPDGESEVNQAFREKFIQKYGVEPTKWAAQGYDCLHLLVDAIERAHSRLPVDIANQLHSQEAWTGTAGPRSFNSDGSTEQFPIVMKQVRNGTFQYID</sequence>
<evidence type="ECO:0000313" key="4">
    <source>
        <dbReference type="EMBL" id="WEK54703.1"/>
    </source>
</evidence>
<dbReference type="EMBL" id="CP119317">
    <property type="protein sequence ID" value="WEK54703.1"/>
    <property type="molecule type" value="Genomic_DNA"/>
</dbReference>
<dbReference type="InterPro" id="IPR051010">
    <property type="entry name" value="BCAA_transport"/>
</dbReference>
<organism evidence="4 5">
    <name type="scientific">Candidatus Cohnella colombiensis</name>
    <dbReference type="NCBI Taxonomy" id="3121368"/>
    <lineage>
        <taxon>Bacteria</taxon>
        <taxon>Bacillati</taxon>
        <taxon>Bacillota</taxon>
        <taxon>Bacilli</taxon>
        <taxon>Bacillales</taxon>
        <taxon>Paenibacillaceae</taxon>
        <taxon>Cohnella</taxon>
    </lineage>
</organism>
<dbReference type="InterPro" id="IPR028082">
    <property type="entry name" value="Peripla_BP_I"/>
</dbReference>
<evidence type="ECO:0000259" key="3">
    <source>
        <dbReference type="Pfam" id="PF13458"/>
    </source>
</evidence>
<accession>A0AA95EWG9</accession>
<dbReference type="Pfam" id="PF13458">
    <property type="entry name" value="Peripla_BP_6"/>
    <property type="match status" value="1"/>
</dbReference>
<dbReference type="PANTHER" id="PTHR30483:SF6">
    <property type="entry name" value="PERIPLASMIC BINDING PROTEIN OF ABC TRANSPORTER FOR NATURAL AMINO ACIDS"/>
    <property type="match status" value="1"/>
</dbReference>
<dbReference type="PANTHER" id="PTHR30483">
    <property type="entry name" value="LEUCINE-SPECIFIC-BINDING PROTEIN"/>
    <property type="match status" value="1"/>
</dbReference>
<keyword evidence="2" id="KW-0732">Signal</keyword>
<feature type="domain" description="Leucine-binding protein" evidence="3">
    <location>
        <begin position="49"/>
        <end position="371"/>
    </location>
</feature>
<reference evidence="4" key="1">
    <citation type="submission" date="2023-03" db="EMBL/GenBank/DDBJ databases">
        <title>Andean soil-derived lignocellulolytic bacterial consortium as a source of novel taxa and putative plastic-active enzymes.</title>
        <authorList>
            <person name="Diaz-Garcia L."/>
            <person name="Chuvochina M."/>
            <person name="Feuerriegel G."/>
            <person name="Bunk B."/>
            <person name="Sproer C."/>
            <person name="Streit W.R."/>
            <person name="Rodriguez L.M."/>
            <person name="Overmann J."/>
            <person name="Jimenez D.J."/>
        </authorList>
    </citation>
    <scope>NUCLEOTIDE SEQUENCE</scope>
    <source>
        <strain evidence="4">MAG 2441</strain>
    </source>
</reference>
<dbReference type="InterPro" id="IPR028081">
    <property type="entry name" value="Leu-bd"/>
</dbReference>
<comment type="similarity">
    <text evidence="1">Belongs to the leucine-binding protein family.</text>
</comment>
<name>A0AA95EWG9_9BACL</name>
<protein>
    <submittedName>
        <fullName evidence="4">ABC transporter substrate-binding protein</fullName>
    </submittedName>
</protein>
<dbReference type="AlphaFoldDB" id="A0AA95EWG9"/>
<evidence type="ECO:0000313" key="5">
    <source>
        <dbReference type="Proteomes" id="UP001178662"/>
    </source>
</evidence>
<keyword evidence="5" id="KW-1185">Reference proteome</keyword>
<dbReference type="PROSITE" id="PS51257">
    <property type="entry name" value="PROKAR_LIPOPROTEIN"/>
    <property type="match status" value="1"/>
</dbReference>
<evidence type="ECO:0000256" key="2">
    <source>
        <dbReference type="ARBA" id="ARBA00022729"/>
    </source>
</evidence>
<evidence type="ECO:0000256" key="1">
    <source>
        <dbReference type="ARBA" id="ARBA00010062"/>
    </source>
</evidence>
<dbReference type="CDD" id="cd06344">
    <property type="entry name" value="PBP1_ABC_HAAT-like"/>
    <property type="match status" value="1"/>
</dbReference>
<gene>
    <name evidence="4" type="ORF">P0Y55_01085</name>
</gene>